<dbReference type="EMBL" id="AFAY01000003">
    <property type="protein sequence ID" value="EGF12122.1"/>
    <property type="molecule type" value="Genomic_DNA"/>
</dbReference>
<keyword evidence="1" id="KW-0812">Transmembrane</keyword>
<name>F2B8P9_9NEIS</name>
<evidence type="ECO:0000313" key="2">
    <source>
        <dbReference type="EMBL" id="EGF12122.1"/>
    </source>
</evidence>
<reference evidence="2 3" key="1">
    <citation type="submission" date="2011-02" db="EMBL/GenBank/DDBJ databases">
        <authorList>
            <person name="Muzny D."/>
            <person name="Qin X."/>
            <person name="Deng J."/>
            <person name="Jiang H."/>
            <person name="Liu Y."/>
            <person name="Qu J."/>
            <person name="Song X.-Z."/>
            <person name="Zhang L."/>
            <person name="Thornton R."/>
            <person name="Coyle M."/>
            <person name="Francisco L."/>
            <person name="Jackson L."/>
            <person name="Javaid M."/>
            <person name="Korchina V."/>
            <person name="Kovar C."/>
            <person name="Mata R."/>
            <person name="Mathew T."/>
            <person name="Ngo R."/>
            <person name="Nguyen L."/>
            <person name="Nguyen N."/>
            <person name="Okwuonu G."/>
            <person name="Ongeri F."/>
            <person name="Pham C."/>
            <person name="Simmons D."/>
            <person name="Wilczek-Boney K."/>
            <person name="Hale W."/>
            <person name="Jakkamsetti A."/>
            <person name="Pham P."/>
            <person name="Ruth R."/>
            <person name="San Lucas F."/>
            <person name="Warren J."/>
            <person name="Zhang J."/>
            <person name="Zhao Z."/>
            <person name="Zhou C."/>
            <person name="Zhu D."/>
            <person name="Lee S."/>
            <person name="Bess C."/>
            <person name="Blankenburg K."/>
            <person name="Forbes L."/>
            <person name="Fu Q."/>
            <person name="Gubbala S."/>
            <person name="Hirani K."/>
            <person name="Jayaseelan J.C."/>
            <person name="Lara F."/>
            <person name="Munidasa M."/>
            <person name="Palculict T."/>
            <person name="Patil S."/>
            <person name="Pu L.-L."/>
            <person name="Saada N."/>
            <person name="Tang L."/>
            <person name="Weissenberger G."/>
            <person name="Zhu Y."/>
            <person name="Hemphill L."/>
            <person name="Shang Y."/>
            <person name="Youmans B."/>
            <person name="Ayvaz T."/>
            <person name="Ross M."/>
            <person name="Santibanez J."/>
            <person name="Aqrawi P."/>
            <person name="Gross S."/>
            <person name="Joshi V."/>
            <person name="Fowler G."/>
            <person name="Nazareth L."/>
            <person name="Reid J."/>
            <person name="Worley K."/>
            <person name="Petrosino J."/>
            <person name="Highlander S."/>
            <person name="Gibbs R."/>
        </authorList>
    </citation>
    <scope>NUCLEOTIDE SEQUENCE [LARGE SCALE GENOMIC DNA]</scope>
    <source>
        <strain evidence="2 3">ATCC BAA-1200</strain>
    </source>
</reference>
<dbReference type="AlphaFoldDB" id="F2B8P9"/>
<comment type="caution">
    <text evidence="2">The sequence shown here is derived from an EMBL/GenBank/DDBJ whole genome shotgun (WGS) entry which is preliminary data.</text>
</comment>
<gene>
    <name evidence="2" type="primary">mrpC</name>
    <name evidence="2" type="ORF">HMPREF9123_0102</name>
</gene>
<dbReference type="RefSeq" id="WP_007341117.1">
    <property type="nucleotide sequence ID" value="NZ_GL878494.1"/>
</dbReference>
<accession>F2B8P9</accession>
<dbReference type="Proteomes" id="UP000004105">
    <property type="component" value="Unassembled WGS sequence"/>
</dbReference>
<dbReference type="HOGENOM" id="CLU_3138062_0_0_4"/>
<keyword evidence="2" id="KW-0560">Oxidoreductase</keyword>
<sequence>MLFSLISIAITFMIGFGAVAFFVIAGRKAWREMSDKERDDLRKRYNLKV</sequence>
<keyword evidence="3" id="KW-1185">Reference proteome</keyword>
<feature type="transmembrane region" description="Helical" evidence="1">
    <location>
        <begin position="6"/>
        <end position="26"/>
    </location>
</feature>
<evidence type="ECO:0000313" key="3">
    <source>
        <dbReference type="Proteomes" id="UP000004105"/>
    </source>
</evidence>
<protein>
    <submittedName>
        <fullName evidence="2">Multisubunit Na+:H+ antiporter subunit C</fullName>
        <ecNumber evidence="2">1.6.5.3</ecNumber>
    </submittedName>
</protein>
<dbReference type="EC" id="1.6.5.3" evidence="2"/>
<organism evidence="2 3">
    <name type="scientific">Neisseria bacilliformis ATCC BAA-1200</name>
    <dbReference type="NCBI Taxonomy" id="888742"/>
    <lineage>
        <taxon>Bacteria</taxon>
        <taxon>Pseudomonadati</taxon>
        <taxon>Pseudomonadota</taxon>
        <taxon>Betaproteobacteria</taxon>
        <taxon>Neisseriales</taxon>
        <taxon>Neisseriaceae</taxon>
        <taxon>Neisseria</taxon>
    </lineage>
</organism>
<dbReference type="GO" id="GO:0016491">
    <property type="term" value="F:oxidoreductase activity"/>
    <property type="evidence" value="ECO:0007669"/>
    <property type="project" value="UniProtKB-KW"/>
</dbReference>
<keyword evidence="1" id="KW-0472">Membrane</keyword>
<proteinExistence type="predicted"/>
<keyword evidence="1" id="KW-1133">Transmembrane helix</keyword>
<evidence type="ECO:0000256" key="1">
    <source>
        <dbReference type="SAM" id="Phobius"/>
    </source>
</evidence>